<comment type="caution">
    <text evidence="2">The sequence shown here is derived from an EMBL/GenBank/DDBJ whole genome shotgun (WGS) entry which is preliminary data.</text>
</comment>
<reference evidence="2 3" key="1">
    <citation type="submission" date="2024-09" db="EMBL/GenBank/DDBJ databases">
        <authorList>
            <person name="Lee S.D."/>
        </authorList>
    </citation>
    <scope>NUCLEOTIDE SEQUENCE [LARGE SCALE GENOMIC DNA]</scope>
    <source>
        <strain evidence="2 3">N1-5</strain>
    </source>
</reference>
<evidence type="ECO:0000313" key="2">
    <source>
        <dbReference type="EMBL" id="MFC1404844.1"/>
    </source>
</evidence>
<protein>
    <submittedName>
        <fullName evidence="2">Uncharacterized protein</fullName>
    </submittedName>
</protein>
<name>A0ABV6UTP5_9ACTN</name>
<gene>
    <name evidence="2" type="ORF">ACEZDJ_26500</name>
</gene>
<evidence type="ECO:0000256" key="1">
    <source>
        <dbReference type="SAM" id="SignalP"/>
    </source>
</evidence>
<sequence>MFRIARSAAMAVAVAAAFAVTPTAADAATAHAYRQACWDGSLQAAGHFGVVPDAHRAGQKLDVWTPIKNRDTIRRWAQYSLTIDAGGKWRTVPPTVWWRVDKGGWHQIHFTWHPGGKNFDPVWTTAQLGLGFFNPGQTRTLEISTSFVRNAHSGMYSGWEQFSTPWCTTAGGRLEQGSSAVAFYYDPSHPN</sequence>
<organism evidence="2 3">
    <name type="scientific">Streptacidiphilus cavernicola</name>
    <dbReference type="NCBI Taxonomy" id="3342716"/>
    <lineage>
        <taxon>Bacteria</taxon>
        <taxon>Bacillati</taxon>
        <taxon>Actinomycetota</taxon>
        <taxon>Actinomycetes</taxon>
        <taxon>Kitasatosporales</taxon>
        <taxon>Streptomycetaceae</taxon>
        <taxon>Streptacidiphilus</taxon>
    </lineage>
</organism>
<feature type="chain" id="PRO_5045966012" evidence="1">
    <location>
        <begin position="28"/>
        <end position="191"/>
    </location>
</feature>
<keyword evidence="1" id="KW-0732">Signal</keyword>
<feature type="signal peptide" evidence="1">
    <location>
        <begin position="1"/>
        <end position="27"/>
    </location>
</feature>
<dbReference type="Proteomes" id="UP001592528">
    <property type="component" value="Unassembled WGS sequence"/>
</dbReference>
<dbReference type="EMBL" id="JBHEZZ010000017">
    <property type="protein sequence ID" value="MFC1404844.1"/>
    <property type="molecule type" value="Genomic_DNA"/>
</dbReference>
<evidence type="ECO:0000313" key="3">
    <source>
        <dbReference type="Proteomes" id="UP001592528"/>
    </source>
</evidence>
<proteinExistence type="predicted"/>
<keyword evidence="3" id="KW-1185">Reference proteome</keyword>
<dbReference type="RefSeq" id="WP_157623890.1">
    <property type="nucleotide sequence ID" value="NZ_JBHEZZ010000017.1"/>
</dbReference>
<accession>A0ABV6UTP5</accession>